<protein>
    <recommendedName>
        <fullName evidence="4">Type VII secretion protein EccB</fullName>
    </recommendedName>
</protein>
<accession>U3GVH9</accession>
<dbReference type="PANTHER" id="PTHR40765:SF2">
    <property type="entry name" value="ESX-2 SECRETION SYSTEM ATPASE ECCB2"/>
    <property type="match status" value="1"/>
</dbReference>
<reference evidence="2 3" key="1">
    <citation type="journal article" date="2013" name="Genome Announc.">
        <title>Whole-Genome Sequence of the Clinical Strain Corynebacterium argentoratense DSM 44202, Isolated from a Human Throat Specimen.</title>
        <authorList>
            <person name="Bomholt C."/>
            <person name="Glaub A."/>
            <person name="Gravermann K."/>
            <person name="Albersmeier A."/>
            <person name="Brinkrolf K."/>
            <person name="Ruckert C."/>
            <person name="Tauch A."/>
        </authorList>
    </citation>
    <scope>NUCLEOTIDE SEQUENCE [LARGE SCALE GENOMIC DNA]</scope>
    <source>
        <strain evidence="2">DSM 44202</strain>
    </source>
</reference>
<dbReference type="Proteomes" id="UP000016943">
    <property type="component" value="Chromosome"/>
</dbReference>
<dbReference type="InterPro" id="IPR044857">
    <property type="entry name" value="T7SS_EccB_R1"/>
</dbReference>
<keyword evidence="1" id="KW-1133">Transmembrane helix</keyword>
<dbReference type="Pfam" id="PF05108">
    <property type="entry name" value="T7SS_ESX1_EccB"/>
    <property type="match status" value="2"/>
</dbReference>
<dbReference type="eggNOG" id="COG3266">
    <property type="taxonomic scope" value="Bacteria"/>
</dbReference>
<dbReference type="HOGENOM" id="CLU_036302_3_1_11"/>
<gene>
    <name evidence="2" type="ORF">CARG_01520</name>
</gene>
<sequence length="421" mass="44145">MGVALVLFGGFGGPMVRSTTKAQVSGHKFMQRRAEHGLVLGDIRMIDDPLARRRKAVIGGSVVCAVVGLGAVALAFFRPQHDPGDAMVFAHGGTTYVRVESVVHPVVNLTSAQLIAGEPVEPARASAQYISAASKGAPVGIADAPQRIFPGDDAAGLAWSACVSPDGTMGVEYGVAPQRMAEGWALLGVVPDGTQYVIDADGRVELPAPDSTEGRALRRVLDTRGATLARLSPEFVATIPEKPPVVLPPGPWEIIEEQGSFWLDNPSGVQALTQTQVDVLVLLGAKVRQGRAPDSVRIADAEDRLVLPSQRYQWVDPDTTEVCATEGSFVSVRSDPQPAAAAVVGKAHADSFRAQIAGAVAVWTEAGLYAVTESGRVHLIEPEAAEALGVEGAQAQAPWPVLSLLPRGSTLSRQAALEFAS</sequence>
<dbReference type="Gene3D" id="3.30.2390.20">
    <property type="entry name" value="Type VII secretion system EccB, repeat 1 domain"/>
    <property type="match status" value="1"/>
</dbReference>
<keyword evidence="3" id="KW-1185">Reference proteome</keyword>
<evidence type="ECO:0000313" key="2">
    <source>
        <dbReference type="EMBL" id="AGU14478.1"/>
    </source>
</evidence>
<dbReference type="PANTHER" id="PTHR40765">
    <property type="entry name" value="ESX-2 SECRETION SYSTEM ATPASE ECCB2"/>
    <property type="match status" value="1"/>
</dbReference>
<dbReference type="STRING" id="1348662.CARG_01520"/>
<dbReference type="GO" id="GO:0005576">
    <property type="term" value="C:extracellular region"/>
    <property type="evidence" value="ECO:0007669"/>
    <property type="project" value="TreeGrafter"/>
</dbReference>
<proteinExistence type="predicted"/>
<dbReference type="PATRIC" id="fig|1348662.3.peg.299"/>
<evidence type="ECO:0000256" key="1">
    <source>
        <dbReference type="SAM" id="Phobius"/>
    </source>
</evidence>
<keyword evidence="1" id="KW-0812">Transmembrane</keyword>
<dbReference type="NCBIfam" id="TIGR03919">
    <property type="entry name" value="T7SS_EccB"/>
    <property type="match status" value="1"/>
</dbReference>
<organism evidence="2 3">
    <name type="scientific">Corynebacterium argentoratense DSM 44202</name>
    <dbReference type="NCBI Taxonomy" id="1348662"/>
    <lineage>
        <taxon>Bacteria</taxon>
        <taxon>Bacillati</taxon>
        <taxon>Actinomycetota</taxon>
        <taxon>Actinomycetes</taxon>
        <taxon>Mycobacteriales</taxon>
        <taxon>Corynebacteriaceae</taxon>
        <taxon>Corynebacterium</taxon>
    </lineage>
</organism>
<dbReference type="EMBL" id="CP006365">
    <property type="protein sequence ID" value="AGU14478.1"/>
    <property type="molecule type" value="Genomic_DNA"/>
</dbReference>
<evidence type="ECO:0008006" key="4">
    <source>
        <dbReference type="Google" id="ProtNLM"/>
    </source>
</evidence>
<evidence type="ECO:0000313" key="3">
    <source>
        <dbReference type="Proteomes" id="UP000016943"/>
    </source>
</evidence>
<feature type="transmembrane region" description="Helical" evidence="1">
    <location>
        <begin position="56"/>
        <end position="77"/>
    </location>
</feature>
<keyword evidence="1" id="KW-0472">Membrane</keyword>
<name>U3GVH9_9CORY</name>
<dbReference type="KEGG" id="caz:CARG_01520"/>
<dbReference type="InterPro" id="IPR007795">
    <property type="entry name" value="T7SS_EccB"/>
</dbReference>
<dbReference type="AlphaFoldDB" id="U3GVH9"/>